<sequence length="139" mass="15247">MRTGMVLIRSNVGAIFASFFNLIHNRTTNATVFREINFGASRRESINILIELNVSLSVFKFLSSSPVSTSVNVKRPNPARGLDRIMYGLMKSASRYGPSGRWRFPSFHCPSQGEGEGRLVGGPYLPIGGQKRITVGGVL</sequence>
<dbReference type="AlphaFoldDB" id="A0A2M4D8Y1"/>
<proteinExistence type="predicted"/>
<accession>A0A2M4D8Y1</accession>
<organism evidence="1">
    <name type="scientific">Anopheles darlingi</name>
    <name type="common">Mosquito</name>
    <dbReference type="NCBI Taxonomy" id="43151"/>
    <lineage>
        <taxon>Eukaryota</taxon>
        <taxon>Metazoa</taxon>
        <taxon>Ecdysozoa</taxon>
        <taxon>Arthropoda</taxon>
        <taxon>Hexapoda</taxon>
        <taxon>Insecta</taxon>
        <taxon>Pterygota</taxon>
        <taxon>Neoptera</taxon>
        <taxon>Endopterygota</taxon>
        <taxon>Diptera</taxon>
        <taxon>Nematocera</taxon>
        <taxon>Culicoidea</taxon>
        <taxon>Culicidae</taxon>
        <taxon>Anophelinae</taxon>
        <taxon>Anopheles</taxon>
    </lineage>
</organism>
<evidence type="ECO:0000313" key="1">
    <source>
        <dbReference type="EMBL" id="MBW73951.1"/>
    </source>
</evidence>
<protein>
    <submittedName>
        <fullName evidence="1">Putative secreted protein</fullName>
    </submittedName>
</protein>
<dbReference type="EMBL" id="GGFL01009773">
    <property type="protein sequence ID" value="MBW73951.1"/>
    <property type="molecule type" value="Transcribed_RNA"/>
</dbReference>
<reference evidence="1" key="1">
    <citation type="submission" date="2018-01" db="EMBL/GenBank/DDBJ databases">
        <title>An insight into the sialome of Amazonian anophelines.</title>
        <authorList>
            <person name="Ribeiro J.M."/>
            <person name="Scarpassa V."/>
            <person name="Calvo E."/>
        </authorList>
    </citation>
    <scope>NUCLEOTIDE SEQUENCE</scope>
</reference>
<name>A0A2M4D8Y1_ANODA</name>